<feature type="region of interest" description="Disordered" evidence="1">
    <location>
        <begin position="463"/>
        <end position="495"/>
    </location>
</feature>
<feature type="compositionally biased region" description="Polar residues" evidence="1">
    <location>
        <begin position="42"/>
        <end position="51"/>
    </location>
</feature>
<feature type="region of interest" description="Disordered" evidence="1">
    <location>
        <begin position="220"/>
        <end position="308"/>
    </location>
</feature>
<keyword evidence="3" id="KW-1185">Reference proteome</keyword>
<feature type="region of interest" description="Disordered" evidence="1">
    <location>
        <begin position="1"/>
        <end position="194"/>
    </location>
</feature>
<gene>
    <name evidence="2" type="ORF">BGZ97_002653</name>
</gene>
<reference evidence="2" key="1">
    <citation type="journal article" date="2020" name="Fungal Divers.">
        <title>Resolving the Mortierellaceae phylogeny through synthesis of multi-gene phylogenetics and phylogenomics.</title>
        <authorList>
            <person name="Vandepol N."/>
            <person name="Liber J."/>
            <person name="Desiro A."/>
            <person name="Na H."/>
            <person name="Kennedy M."/>
            <person name="Barry K."/>
            <person name="Grigoriev I.V."/>
            <person name="Miller A.N."/>
            <person name="O'Donnell K."/>
            <person name="Stajich J.E."/>
            <person name="Bonito G."/>
        </authorList>
    </citation>
    <scope>NUCLEOTIDE SEQUENCE</scope>
    <source>
        <strain evidence="2">NVP60</strain>
    </source>
</reference>
<evidence type="ECO:0000313" key="3">
    <source>
        <dbReference type="Proteomes" id="UP000823405"/>
    </source>
</evidence>
<protein>
    <submittedName>
        <fullName evidence="2">Uncharacterized protein</fullName>
    </submittedName>
</protein>
<evidence type="ECO:0000313" key="2">
    <source>
        <dbReference type="EMBL" id="KAG0301712.1"/>
    </source>
</evidence>
<feature type="compositionally biased region" description="Basic and acidic residues" evidence="1">
    <location>
        <begin position="284"/>
        <end position="294"/>
    </location>
</feature>
<feature type="compositionally biased region" description="Low complexity" evidence="1">
    <location>
        <begin position="1"/>
        <end position="17"/>
    </location>
</feature>
<proteinExistence type="predicted"/>
<accession>A0A9P6UH58</accession>
<comment type="caution">
    <text evidence="2">The sequence shown here is derived from an EMBL/GenBank/DDBJ whole genome shotgun (WGS) entry which is preliminary data.</text>
</comment>
<organism evidence="2 3">
    <name type="scientific">Linnemannia gamsii</name>
    <dbReference type="NCBI Taxonomy" id="64522"/>
    <lineage>
        <taxon>Eukaryota</taxon>
        <taxon>Fungi</taxon>
        <taxon>Fungi incertae sedis</taxon>
        <taxon>Mucoromycota</taxon>
        <taxon>Mortierellomycotina</taxon>
        <taxon>Mortierellomycetes</taxon>
        <taxon>Mortierellales</taxon>
        <taxon>Mortierellaceae</taxon>
        <taxon>Linnemannia</taxon>
    </lineage>
</organism>
<name>A0A9P6UH58_9FUNG</name>
<feature type="compositionally biased region" description="Pro residues" evidence="1">
    <location>
        <begin position="75"/>
        <end position="84"/>
    </location>
</feature>
<dbReference type="AlphaFoldDB" id="A0A9P6UH58"/>
<feature type="compositionally biased region" description="Polar residues" evidence="1">
    <location>
        <begin position="467"/>
        <end position="476"/>
    </location>
</feature>
<feature type="compositionally biased region" description="Low complexity" evidence="1">
    <location>
        <begin position="85"/>
        <end position="110"/>
    </location>
</feature>
<evidence type="ECO:0000256" key="1">
    <source>
        <dbReference type="SAM" id="MobiDB-lite"/>
    </source>
</evidence>
<sequence>MSSTASSPSASPSLAPVSAPPKPAPKIPTRILNPPQHLAPTSLPTQNTSGTIDPIVVSQRSQQPQVQQSQHQPSSLPPPPPPPLQQQTLSQQLQQQSQPQQQQSMYPSLPRESQDQRQEQQPISGPLVSLPMPQPSPPPTGGSKHVSRQDSSPPPPPLSYVPSLVQAPHQFPSSPWDDDDDDFYQAALPPPPVVVPTVKAASRKAVENVVQAPLKQAESLKQITAESHQPQQQQPKQDNQKQDNQKQDYQTKLKQPAHQPPQPQPKQEQQQAPVKTRKQAPKHLATEHENALDTKHRHGTSSAPPISPSALLPDTLFMARYPPPPPSILYSDDQITVSSLHLTIHSFYFPLNTPVTIPLLTITEMDTLPQGGQTGGGNGGGSSGGGVTSWLKYKNWGENTPPLVYVVVRVEGEWLRKGFGVQQEQGVKVLKDAWMNVKENERGLRPLRPATMGMEEDDDGLMIEKPTSGQSLSNRSGGRVAAGSPSVGGGDSGAEKRRWLNYQNTWTAYPFADDSPQFLAQQQRRGATSKAPRYHQQQSSLRPKPTAGGGHVYLGPEESCGDEPLFIDNDLNIHEEI</sequence>
<dbReference type="OrthoDB" id="2321699at2759"/>
<feature type="compositionally biased region" description="Low complexity" evidence="1">
    <location>
        <begin position="58"/>
        <end position="74"/>
    </location>
</feature>
<feature type="compositionally biased region" description="Basic and acidic residues" evidence="1">
    <location>
        <begin position="238"/>
        <end position="251"/>
    </location>
</feature>
<dbReference type="Proteomes" id="UP000823405">
    <property type="component" value="Unassembled WGS sequence"/>
</dbReference>
<dbReference type="EMBL" id="JAAAIN010001593">
    <property type="protein sequence ID" value="KAG0301712.1"/>
    <property type="molecule type" value="Genomic_DNA"/>
</dbReference>
<feature type="region of interest" description="Disordered" evidence="1">
    <location>
        <begin position="520"/>
        <end position="552"/>
    </location>
</feature>